<evidence type="ECO:0000313" key="7">
    <source>
        <dbReference type="EMBL" id="WWD82222.1"/>
    </source>
</evidence>
<evidence type="ECO:0000256" key="6">
    <source>
        <dbReference type="ARBA" id="ARBA00034078"/>
    </source>
</evidence>
<dbReference type="RefSeq" id="WP_018592401.1">
    <property type="nucleotide sequence ID" value="NZ_CP117523.1"/>
</dbReference>
<dbReference type="Gene3D" id="1.10.10.1590">
    <property type="entry name" value="NADH-quinone oxidoreductase subunit E"/>
    <property type="match status" value="1"/>
</dbReference>
<dbReference type="InterPro" id="IPR002023">
    <property type="entry name" value="NuoE-like"/>
</dbReference>
<proteinExistence type="inferred from homology"/>
<dbReference type="InterPro" id="IPR028431">
    <property type="entry name" value="NADP_DH_HndA-like"/>
</dbReference>
<dbReference type="Proteomes" id="UP001348492">
    <property type="component" value="Chromosome"/>
</dbReference>
<keyword evidence="8" id="KW-1185">Reference proteome</keyword>
<dbReference type="InterPro" id="IPR041921">
    <property type="entry name" value="NuoE_N"/>
</dbReference>
<dbReference type="InterPro" id="IPR036249">
    <property type="entry name" value="Thioredoxin-like_sf"/>
</dbReference>
<dbReference type="PANTHER" id="PTHR43342">
    <property type="entry name" value="NADH-QUINONE OXIDOREDUCTASE, E SUBUNIT"/>
    <property type="match status" value="1"/>
</dbReference>
<evidence type="ECO:0000256" key="4">
    <source>
        <dbReference type="ARBA" id="ARBA00023004"/>
    </source>
</evidence>
<dbReference type="Pfam" id="PF01257">
    <property type="entry name" value="2Fe-2S_thioredx"/>
    <property type="match status" value="1"/>
</dbReference>
<dbReference type="CDD" id="cd03064">
    <property type="entry name" value="TRX_Fd_NuoE"/>
    <property type="match status" value="1"/>
</dbReference>
<keyword evidence="7" id="KW-0560">Oxidoreductase</keyword>
<organism evidence="7 8">
    <name type="scientific">Terrisporobacter glycolicus ATCC 14880 = DSM 1288</name>
    <dbReference type="NCBI Taxonomy" id="1121315"/>
    <lineage>
        <taxon>Bacteria</taxon>
        <taxon>Bacillati</taxon>
        <taxon>Bacillota</taxon>
        <taxon>Clostridia</taxon>
        <taxon>Peptostreptococcales</taxon>
        <taxon>Peptostreptococcaceae</taxon>
        <taxon>Terrisporobacter</taxon>
    </lineage>
</organism>
<accession>A0ABZ2ER63</accession>
<dbReference type="EC" id="1.12.1.3" evidence="7"/>
<evidence type="ECO:0000256" key="3">
    <source>
        <dbReference type="ARBA" id="ARBA00022723"/>
    </source>
</evidence>
<dbReference type="Gene3D" id="3.40.30.10">
    <property type="entry name" value="Glutaredoxin"/>
    <property type="match status" value="1"/>
</dbReference>
<keyword evidence="5" id="KW-0411">Iron-sulfur</keyword>
<reference evidence="7 8" key="1">
    <citation type="journal article" date="2023" name="PLoS ONE">
        <title>Genome-based metabolic and phylogenomic analysis of three Terrisporobacter species.</title>
        <authorList>
            <person name="Boer T."/>
            <person name="Bengelsdorf F.R."/>
            <person name="Bomeke M."/>
            <person name="Daniel R."/>
            <person name="Poehlein A."/>
        </authorList>
    </citation>
    <scope>NUCLEOTIDE SEQUENCE [LARGE SCALE GENOMIC DNA]</scope>
    <source>
        <strain evidence="7 8">DSM 1288</strain>
    </source>
</reference>
<dbReference type="InterPro" id="IPR042128">
    <property type="entry name" value="NuoE_dom"/>
</dbReference>
<keyword evidence="2" id="KW-0001">2Fe-2S</keyword>
<name>A0ABZ2ER63_9FIRM</name>
<keyword evidence="4" id="KW-0408">Iron</keyword>
<dbReference type="GO" id="GO:0050583">
    <property type="term" value="F:hydrogen dehydrogenase (NADP+) activity"/>
    <property type="evidence" value="ECO:0007669"/>
    <property type="project" value="UniProtKB-EC"/>
</dbReference>
<evidence type="ECO:0000313" key="8">
    <source>
        <dbReference type="Proteomes" id="UP001348492"/>
    </source>
</evidence>
<dbReference type="SUPFAM" id="SSF52833">
    <property type="entry name" value="Thioredoxin-like"/>
    <property type="match status" value="1"/>
</dbReference>
<dbReference type="EMBL" id="CP117523">
    <property type="protein sequence ID" value="WWD82222.1"/>
    <property type="molecule type" value="Genomic_DNA"/>
</dbReference>
<protein>
    <submittedName>
        <fullName evidence="7">NADP-reducing hydrogenase subunit HndA</fullName>
        <ecNumber evidence="7">1.12.1.3</ecNumber>
    </submittedName>
</protein>
<gene>
    <name evidence="7" type="primary">hndA_1</name>
    <name evidence="7" type="ORF">TEGL_05970</name>
</gene>
<dbReference type="PANTHER" id="PTHR43342:SF2">
    <property type="entry name" value="POTENTIAL NAD-REDUCING HYDROGENASE SUBUNIT"/>
    <property type="match status" value="1"/>
</dbReference>
<evidence type="ECO:0000256" key="5">
    <source>
        <dbReference type="ARBA" id="ARBA00023014"/>
    </source>
</evidence>
<evidence type="ECO:0000256" key="2">
    <source>
        <dbReference type="ARBA" id="ARBA00022714"/>
    </source>
</evidence>
<dbReference type="PIRSF" id="PIRSF000216">
    <property type="entry name" value="NADH_DH_24kDa"/>
    <property type="match status" value="1"/>
</dbReference>
<keyword evidence="3" id="KW-0479">Metal-binding</keyword>
<evidence type="ECO:0000256" key="1">
    <source>
        <dbReference type="ARBA" id="ARBA00010643"/>
    </source>
</evidence>
<comment type="similarity">
    <text evidence="1">Belongs to the complex I 24 kDa subunit family.</text>
</comment>
<sequence length="160" mass="17925">MCDFISQNKELFNALDIFINSIHDNEKTLMNTLHHAQSIFGYLPKDVQTHIADKLNLPFSDVESVVNFYSYFVTEPKGKYKIKICFGSACSNDNSSSIIHEFEKLIGIKSGETTKDMKFSLESGGCVGVCRKTPIVTVNGRVYESVTVEDIPSILENCNK</sequence>
<comment type="cofactor">
    <cofactor evidence="6">
        <name>[2Fe-2S] cluster</name>
        <dbReference type="ChEBI" id="CHEBI:190135"/>
    </cofactor>
</comment>